<dbReference type="InterPro" id="IPR013216">
    <property type="entry name" value="Methyltransf_11"/>
</dbReference>
<dbReference type="InterPro" id="IPR029063">
    <property type="entry name" value="SAM-dependent_MTases_sf"/>
</dbReference>
<dbReference type="EC" id="2.1.1.-" evidence="2"/>
<dbReference type="Gene3D" id="3.40.50.150">
    <property type="entry name" value="Vaccinia Virus protein VP39"/>
    <property type="match status" value="1"/>
</dbReference>
<evidence type="ECO:0000259" key="1">
    <source>
        <dbReference type="Pfam" id="PF08241"/>
    </source>
</evidence>
<evidence type="ECO:0000313" key="3">
    <source>
        <dbReference type="Proteomes" id="UP000032102"/>
    </source>
</evidence>
<dbReference type="EMBL" id="JXTH01000033">
    <property type="protein sequence ID" value="KIQ94114.1"/>
    <property type="molecule type" value="Genomic_DNA"/>
</dbReference>
<feature type="domain" description="Methyltransferase type 11" evidence="1">
    <location>
        <begin position="42"/>
        <end position="136"/>
    </location>
</feature>
<dbReference type="CDD" id="cd02440">
    <property type="entry name" value="AdoMet_MTases"/>
    <property type="match status" value="1"/>
</dbReference>
<keyword evidence="2" id="KW-0489">Methyltransferase</keyword>
<dbReference type="SUPFAM" id="SSF53335">
    <property type="entry name" value="S-adenosyl-L-methionine-dependent methyltransferases"/>
    <property type="match status" value="1"/>
</dbReference>
<evidence type="ECO:0000313" key="2">
    <source>
        <dbReference type="EMBL" id="KIQ94114.1"/>
    </source>
</evidence>
<dbReference type="PANTHER" id="PTHR43591:SF24">
    <property type="entry name" value="2-METHOXY-6-POLYPRENYL-1,4-BENZOQUINOL METHYLASE, MITOCHONDRIAL"/>
    <property type="match status" value="1"/>
</dbReference>
<comment type="caution">
    <text evidence="2">The sequence shown here is derived from an EMBL/GenBank/DDBJ whole genome shotgun (WGS) entry which is preliminary data.</text>
</comment>
<protein>
    <submittedName>
        <fullName evidence="2">Putative methyltransferase ycgJ</fullName>
        <ecNumber evidence="2">2.1.1.-</ecNumber>
    </submittedName>
</protein>
<keyword evidence="3" id="KW-1185">Reference proteome</keyword>
<dbReference type="PANTHER" id="PTHR43591">
    <property type="entry name" value="METHYLTRANSFERASE"/>
    <property type="match status" value="1"/>
</dbReference>
<dbReference type="AlphaFoldDB" id="A0A0D0QXC3"/>
<organism evidence="2 3">
    <name type="scientific">Anoxybacillus thermarum</name>
    <dbReference type="NCBI Taxonomy" id="404937"/>
    <lineage>
        <taxon>Bacteria</taxon>
        <taxon>Bacillati</taxon>
        <taxon>Bacillota</taxon>
        <taxon>Bacilli</taxon>
        <taxon>Bacillales</taxon>
        <taxon>Anoxybacillaceae</taxon>
        <taxon>Anoxybacillus</taxon>
    </lineage>
</organism>
<name>A0A0D0QXC3_9BACL</name>
<dbReference type="Pfam" id="PF08241">
    <property type="entry name" value="Methyltransf_11"/>
    <property type="match status" value="1"/>
</dbReference>
<keyword evidence="2" id="KW-0808">Transferase</keyword>
<sequence>MAGHRFHHSKAEKLLNPKRRELIAPEEVVSLLHISERDVVADLGAGNGYFTVPIAKVAKTVYAVDVQQEMLDLLQQHAEKEGVENISYILSDVTATTIPSQSVDHGLMAFVLHEVADREAVFAEIARIMKPNGAFLLIDWEAVESDMGPPIHERIPSQQLMDEAKAAFAHVELVHFHPSVYGVMIATTKSNNFVQ</sequence>
<dbReference type="PATRIC" id="fig|404937.3.peg.1893"/>
<accession>A0A0D0QXC3</accession>
<dbReference type="Proteomes" id="UP000032102">
    <property type="component" value="Unassembled WGS sequence"/>
</dbReference>
<dbReference type="GO" id="GO:0008757">
    <property type="term" value="F:S-adenosylmethionine-dependent methyltransferase activity"/>
    <property type="evidence" value="ECO:0007669"/>
    <property type="project" value="InterPro"/>
</dbReference>
<dbReference type="GO" id="GO:0032259">
    <property type="term" value="P:methylation"/>
    <property type="evidence" value="ECO:0007669"/>
    <property type="project" value="UniProtKB-KW"/>
</dbReference>
<reference evidence="2 3" key="1">
    <citation type="submission" date="2015-01" db="EMBL/GenBank/DDBJ databases">
        <title>Draft genome of Anoxybacillus thermarum strain AF/04.</title>
        <authorList>
            <person name="Poli A."/>
            <person name="Nicolaus B."/>
            <person name="Chan K.-G."/>
            <person name="Kahar U.M."/>
            <person name="Yaakob A.S."/>
            <person name="Chan C.S."/>
            <person name="Goh K.M."/>
        </authorList>
    </citation>
    <scope>NUCLEOTIDE SEQUENCE [LARGE SCALE GENOMIC DNA]</scope>
    <source>
        <strain evidence="2 3">AF/04</strain>
    </source>
</reference>
<proteinExistence type="predicted"/>
<dbReference type="RefSeq" id="WP_043966673.1">
    <property type="nucleotide sequence ID" value="NZ_JXTH01000033.1"/>
</dbReference>
<gene>
    <name evidence="2" type="ORF">LH47_01793</name>
</gene>